<comment type="caution">
    <text evidence="1">The sequence shown here is derived from an EMBL/GenBank/DDBJ whole genome shotgun (WGS) entry which is preliminary data.</text>
</comment>
<dbReference type="SUPFAM" id="SSF140453">
    <property type="entry name" value="EsxAB dimer-like"/>
    <property type="match status" value="1"/>
</dbReference>
<reference evidence="1" key="1">
    <citation type="submission" date="2019-04" db="EMBL/GenBank/DDBJ databases">
        <title>Evolution of Biomass-Degrading Anaerobic Consortia Revealed by Metagenomics.</title>
        <authorList>
            <person name="Peng X."/>
        </authorList>
    </citation>
    <scope>NUCLEOTIDE SEQUENCE</scope>
    <source>
        <strain evidence="1">SIG195</strain>
    </source>
</reference>
<name>A0A927XJ65_9STRE</name>
<proteinExistence type="predicted"/>
<dbReference type="AlphaFoldDB" id="A0A927XJ65"/>
<gene>
    <name evidence="1" type="ORF">E7156_03485</name>
</gene>
<protein>
    <submittedName>
        <fullName evidence="1">Peptidase</fullName>
    </submittedName>
</protein>
<dbReference type="InterPro" id="IPR036689">
    <property type="entry name" value="ESAT-6-like_sf"/>
</dbReference>
<accession>A0A927XJ65</accession>
<dbReference type="EMBL" id="SVAF01000007">
    <property type="protein sequence ID" value="MBE6164369.1"/>
    <property type="molecule type" value="Genomic_DNA"/>
</dbReference>
<dbReference type="Gene3D" id="1.10.287.1060">
    <property type="entry name" value="ESAT-6-like"/>
    <property type="match status" value="1"/>
</dbReference>
<dbReference type="Proteomes" id="UP000700800">
    <property type="component" value="Unassembled WGS sequence"/>
</dbReference>
<sequence length="102" mass="11376">MSSKTIKYESSQHKAFKSELDKIGENFEDLITELKNVKSSVSDNLKGNAADSLNNVIEELLTKLTTEKENWEVIGDNADKVEKLLKEADEQVSNTIDSNSAK</sequence>
<evidence type="ECO:0000313" key="1">
    <source>
        <dbReference type="EMBL" id="MBE6164369.1"/>
    </source>
</evidence>
<evidence type="ECO:0000313" key="2">
    <source>
        <dbReference type="Proteomes" id="UP000700800"/>
    </source>
</evidence>
<organism evidence="1 2">
    <name type="scientific">Streptococcus gallolyticus</name>
    <dbReference type="NCBI Taxonomy" id="315405"/>
    <lineage>
        <taxon>Bacteria</taxon>
        <taxon>Bacillati</taxon>
        <taxon>Bacillota</taxon>
        <taxon>Bacilli</taxon>
        <taxon>Lactobacillales</taxon>
        <taxon>Streptococcaceae</taxon>
        <taxon>Streptococcus</taxon>
    </lineage>
</organism>